<keyword evidence="12" id="KW-0945">Host-virus interaction</keyword>
<dbReference type="PROSITE" id="PS51589">
    <property type="entry name" value="SAM_MT56_VP3"/>
    <property type="match status" value="1"/>
</dbReference>
<comment type="similarity">
    <text evidence="12 13">Belongs to the rotavirus VP3 family.</text>
</comment>
<keyword evidence="2 12" id="KW-0507">mRNA processing</keyword>
<dbReference type="CDD" id="cd20757">
    <property type="entry name" value="capping_2-OMTase_Rotavirus"/>
    <property type="match status" value="1"/>
</dbReference>
<keyword evidence="4 12" id="KW-0949">S-adenosyl-L-methionine</keyword>
<evidence type="ECO:0000256" key="9">
    <source>
        <dbReference type="ARBA" id="ARBA00023042"/>
    </source>
</evidence>
<evidence type="ECO:0000256" key="1">
    <source>
        <dbReference type="ARBA" id="ARBA00022603"/>
    </source>
</evidence>
<evidence type="ECO:0000256" key="12">
    <source>
        <dbReference type="HAMAP-Rule" id="MF_04124"/>
    </source>
</evidence>
<comment type="subcellular location">
    <subcellularLocation>
        <location evidence="12">Virion</location>
    </subcellularLocation>
    <text evidence="12">Attached inside the inner capsid as a minor component. There are about 11 to 12 copies per virion.</text>
</comment>
<keyword evidence="6 12" id="KW-0547">Nucleotide-binding</keyword>
<keyword evidence="5 12" id="KW-0548">Nucleotidyltransferase</keyword>
<evidence type="ECO:0000256" key="11">
    <source>
        <dbReference type="ARBA" id="ARBA00023268"/>
    </source>
</evidence>
<evidence type="ECO:0000256" key="2">
    <source>
        <dbReference type="ARBA" id="ARBA00022664"/>
    </source>
</evidence>
<keyword evidence="8 12" id="KW-0694">RNA-binding</keyword>
<gene>
    <name evidence="15" type="primary">VP3</name>
</gene>
<dbReference type="EC" id="2.7.7.50" evidence="12"/>
<evidence type="ECO:0000256" key="3">
    <source>
        <dbReference type="ARBA" id="ARBA00022679"/>
    </source>
</evidence>
<comment type="catalytic activity">
    <reaction evidence="12">
        <text>a 5'-end (5'-triphosphoguanosine)-ribonucleoside in mRNA + S-adenosyl-L-methionine = a 5'-end (N(7)-methyl 5'-triphosphoguanosine)-ribonucleoside in mRNA + S-adenosyl-L-homocysteine</text>
        <dbReference type="Rhea" id="RHEA:67008"/>
        <dbReference type="Rhea" id="RHEA-COMP:17166"/>
        <dbReference type="Rhea" id="RHEA-COMP:17167"/>
        <dbReference type="ChEBI" id="CHEBI:57856"/>
        <dbReference type="ChEBI" id="CHEBI:59789"/>
        <dbReference type="ChEBI" id="CHEBI:156461"/>
        <dbReference type="ChEBI" id="CHEBI:167617"/>
        <dbReference type="EC" id="2.1.1.56"/>
    </reaction>
</comment>
<dbReference type="GO" id="GO:0016032">
    <property type="term" value="P:viral process"/>
    <property type="evidence" value="ECO:0007669"/>
    <property type="project" value="UniProtKB-UniRule"/>
</dbReference>
<evidence type="ECO:0000313" key="15">
    <source>
        <dbReference type="EMBL" id="BAT21079.1"/>
    </source>
</evidence>
<dbReference type="GO" id="GO:0004484">
    <property type="term" value="F:mRNA guanylyltransferase activity"/>
    <property type="evidence" value="ECO:0007669"/>
    <property type="project" value="UniProtKB-UniRule"/>
</dbReference>
<dbReference type="InterPro" id="IPR039573">
    <property type="entry name" value="NS2A-like"/>
</dbReference>
<keyword evidence="10 12" id="KW-0342">GTP-binding</keyword>
<evidence type="ECO:0000256" key="13">
    <source>
        <dbReference type="PIRNR" id="PIRNR004015"/>
    </source>
</evidence>
<dbReference type="HAMAP" id="MF_04124">
    <property type="entry name" value="Rota_VP3"/>
    <property type="match status" value="1"/>
</dbReference>
<evidence type="ECO:0000256" key="5">
    <source>
        <dbReference type="ARBA" id="ARBA00022695"/>
    </source>
</evidence>
<organism evidence="15">
    <name type="scientific">Rotavirus A</name>
    <dbReference type="NCBI Taxonomy" id="28875"/>
    <lineage>
        <taxon>Viruses</taxon>
        <taxon>Riboviria</taxon>
        <taxon>Orthornavirae</taxon>
        <taxon>Duplornaviricota</taxon>
        <taxon>Resentoviricetes</taxon>
        <taxon>Reovirales</taxon>
        <taxon>Sedoreoviridae</taxon>
        <taxon>Rotavirus</taxon>
        <taxon>Rotavirus alphagastroenteritidis</taxon>
    </lineage>
</organism>
<keyword evidence="11 12" id="KW-0511">Multifunctional enzyme</keyword>
<evidence type="ECO:0000256" key="4">
    <source>
        <dbReference type="ARBA" id="ARBA00022691"/>
    </source>
</evidence>
<evidence type="ECO:0000256" key="10">
    <source>
        <dbReference type="ARBA" id="ARBA00023134"/>
    </source>
</evidence>
<dbReference type="EC" id="2.1.1.56" evidence="12"/>
<keyword evidence="1 12" id="KW-0489">Methyltransferase</keyword>
<dbReference type="EMBL" id="LC088220">
    <property type="protein sequence ID" value="BAT21079.1"/>
    <property type="molecule type" value="Genomic_RNA"/>
</dbReference>
<protein>
    <recommendedName>
        <fullName evidence="12">Protein VP3</fullName>
    </recommendedName>
    <domain>
        <recommendedName>
            <fullName evidence="12">mRNA guanylyltransferase</fullName>
            <ecNumber evidence="12">2.7.7.50</ecNumber>
        </recommendedName>
    </domain>
    <domain>
        <recommendedName>
            <fullName evidence="12">mRNA (guanine-N(7))-methyltransferase</fullName>
            <ecNumber evidence="12">2.1.1.56</ecNumber>
        </recommendedName>
    </domain>
</protein>
<reference evidence="15" key="1">
    <citation type="submission" date="2015-09" db="EMBL/GenBank/DDBJ databases">
        <title>Genome sequence of a novel avian rotavirus A strain detected from common gulls in Japan.</title>
        <authorList>
            <person name="Ito N."/>
        </authorList>
    </citation>
    <scope>NUCLEOTIDE SEQUENCE [LARGE SCALE GENOMIC DNA]</scope>
    <source>
        <strain evidence="15">RVA/CommonGull-wt/JPN/Ho374/2013/G28P[39]</strain>
    </source>
</reference>
<keyword evidence="7 12" id="KW-0946">Virion</keyword>
<evidence type="ECO:0000256" key="6">
    <source>
        <dbReference type="ARBA" id="ARBA00022741"/>
    </source>
</evidence>
<dbReference type="InterPro" id="IPR011181">
    <property type="entry name" value="VP3_Rotav"/>
</dbReference>
<evidence type="ECO:0000259" key="14">
    <source>
        <dbReference type="Pfam" id="PF05213"/>
    </source>
</evidence>
<dbReference type="GO" id="GO:0019013">
    <property type="term" value="C:viral nucleocapsid"/>
    <property type="evidence" value="ECO:0007669"/>
    <property type="project" value="UniProtKB-UniRule"/>
</dbReference>
<dbReference type="PIRSF" id="PIRSF004015">
    <property type="entry name" value="LigT_rotavirus"/>
    <property type="match status" value="1"/>
</dbReference>
<feature type="domain" description="NS2A-like" evidence="14">
    <location>
        <begin position="711"/>
        <end position="804"/>
    </location>
</feature>
<keyword evidence="9 12" id="KW-0506">mRNA capping</keyword>
<dbReference type="GO" id="GO:0004482">
    <property type="term" value="F:mRNA 5'-cap (guanine-N7-)-methyltransferase activity"/>
    <property type="evidence" value="ECO:0007669"/>
    <property type="project" value="UniProtKB-UniRule"/>
</dbReference>
<proteinExistence type="inferred from homology"/>
<accession>A0A0P0YJV9</accession>
<dbReference type="Proteomes" id="UP000166193">
    <property type="component" value="Genome"/>
</dbReference>
<comment type="function">
    <text evidence="12">Multifunctional enzyme involved in mRNA capping. Catalyzes the formation of the 5' cap structure on the viral plus-strand transcripts. Specifically binds to GTP and displays guanylyltransferase and methyltransferase activities. Has affinity for ssRNA but not for dsRNA. Capping activity is non-specific and caps RNAs that initiate with either a G or an A residue. Together with VP1 polymerase, forms a VP1-VP3 complex positioned near the channels situated at each of the five-fold vertices of the core. Following infection, the outermost layer of the virus is lost, leaving a double-layered particle (DLP) made up of the core and VP6 shell. VP1 then catalyzes the transcription of fully conservative plus-strand genomic RNAs that are capped by VP3 and extruded through the DLP's channels into the cytoplasm where they function as mRNAs for translation of viral proteins. DLPs probably have an RNA triphosphatase activity as well, whereas open cores do not.</text>
</comment>
<feature type="region of interest" description="GTase/RTPase activity" evidence="12">
    <location>
        <begin position="551"/>
        <end position="828"/>
    </location>
</feature>
<dbReference type="Pfam" id="PF06929">
    <property type="entry name" value="Rotavirus_VP3"/>
    <property type="match status" value="1"/>
</dbReference>
<comment type="caution">
    <text evidence="12">Lacks conserved residue(s) required for the propagation of feature annotation.</text>
</comment>
<dbReference type="GO" id="GO:0003723">
    <property type="term" value="F:RNA binding"/>
    <property type="evidence" value="ECO:0007669"/>
    <property type="project" value="UniProtKB-UniRule"/>
</dbReference>
<dbReference type="GO" id="GO:0005525">
    <property type="term" value="F:GTP binding"/>
    <property type="evidence" value="ECO:0007669"/>
    <property type="project" value="UniProtKB-UniRule"/>
</dbReference>
<dbReference type="Pfam" id="PF05213">
    <property type="entry name" value="Corona_NS2A"/>
    <property type="match status" value="1"/>
</dbReference>
<keyword evidence="3 12" id="KW-0808">Transferase</keyword>
<evidence type="ECO:0000256" key="7">
    <source>
        <dbReference type="ARBA" id="ARBA00022844"/>
    </source>
</evidence>
<keyword evidence="12" id="KW-0899">Viral immunoevasion</keyword>
<evidence type="ECO:0000256" key="8">
    <source>
        <dbReference type="ARBA" id="ARBA00022884"/>
    </source>
</evidence>
<comment type="catalytic activity">
    <reaction evidence="12">
        <text>a 5'-end diphospho-ribonucleoside in mRNA + GTP + H(+) = a 5'-end (5'-triphosphoguanosine)-ribonucleoside in mRNA + diphosphate</text>
        <dbReference type="Rhea" id="RHEA:67012"/>
        <dbReference type="Rhea" id="RHEA-COMP:17165"/>
        <dbReference type="Rhea" id="RHEA-COMP:17166"/>
        <dbReference type="ChEBI" id="CHEBI:15378"/>
        <dbReference type="ChEBI" id="CHEBI:33019"/>
        <dbReference type="ChEBI" id="CHEBI:37565"/>
        <dbReference type="ChEBI" id="CHEBI:167616"/>
        <dbReference type="ChEBI" id="CHEBI:167617"/>
        <dbReference type="EC" id="2.7.7.50"/>
    </reaction>
</comment>
<name>A0A0P0YJV9_9REOV</name>
<sequence>MKVLALRRDLVSLYADTQLYEHDDSKDYYENAYLISNITSHNVLYTSYSEHVLTILNQSGISAIIVKDKHELETLIKSNYTYDYEANIVYLHDYSYYSLNEIRTDQYWFTTTNIEEFLPPGWKLTYVGPLGIKTRGHYTHSFICQNTATDDDLVNDYVYSSEVDFLPFLLQSLNKRLTTSLQFDRMSNRLFRPKLLQNLPSDLINIGPPNESMCILLKYPSFTNFPSNDFRVSDLISLRQERWVGKINTQFDIGQYKNMCNVLATIYLYYNKFHAFPKVYMLGSAPSYWIKDVNEYKLFNYETWDPLDTPFSKNHHKEIFTLNDVSKLQDNSILYIDIRTDKLDMDWREWRDKVERETLENLEIMYKYLSNGKRRICCCKITAMDLELPVDAYLLHFPTTKIQSELYIICTQDALYKKRFVPKGSFYAFINNTLSSNVFIGPTFKLKETSKYLLALYALSNENNDKEKILKMLERQKRGIVTLRLNNTFDAATKANFKDTYDYLYLPTELPMNKTVVTSYSGLAASYGLSVSLEHKATGNNHLFISLNDKDYDQVDLHYNHMAISRRSHSIRFSESATTLSGYMFRDITNGKFNLIDTNVENSVSGHVYNALIYFRYNYTFDLRRWIYLHAQDNVKIRGGKYYEHAPPELLYACETAKTFARTQNDQTLLDYINGISKLIKGCYSITYADDPNYYISITFEQLPYKYTVSDPHLTGGLFDISESQIQNVVDILKAVKHDIETLELSTSYTFMLTDSHYVANVNGYSAFYYKLYMLFYRDKITFGQSRMFIPHITLSKNRNDSMRIQSTGLKVKSISLKRIKSDICYQI</sequence>
<comment type="subunit">
    <text evidence="12">Interacts with VP1. Interacts with VP2.</text>
</comment>